<protein>
    <submittedName>
        <fullName evidence="1">Uncharacterized protein</fullName>
    </submittedName>
</protein>
<organism evidence="1 2">
    <name type="scientific">Paracoccus acridae</name>
    <dbReference type="NCBI Taxonomy" id="1795310"/>
    <lineage>
        <taxon>Bacteria</taxon>
        <taxon>Pseudomonadati</taxon>
        <taxon>Pseudomonadota</taxon>
        <taxon>Alphaproteobacteria</taxon>
        <taxon>Rhodobacterales</taxon>
        <taxon>Paracoccaceae</taxon>
        <taxon>Paracoccus</taxon>
    </lineage>
</organism>
<proteinExistence type="predicted"/>
<keyword evidence="2" id="KW-1185">Reference proteome</keyword>
<evidence type="ECO:0000313" key="2">
    <source>
        <dbReference type="Proteomes" id="UP000640509"/>
    </source>
</evidence>
<dbReference type="EMBL" id="BMIV01000008">
    <property type="protein sequence ID" value="GGF71309.1"/>
    <property type="molecule type" value="Genomic_DNA"/>
</dbReference>
<dbReference type="Proteomes" id="UP000640509">
    <property type="component" value="Unassembled WGS sequence"/>
</dbReference>
<reference evidence="2" key="1">
    <citation type="journal article" date="2019" name="Int. J. Syst. Evol. Microbiol.">
        <title>The Global Catalogue of Microorganisms (GCM) 10K type strain sequencing project: providing services to taxonomists for standard genome sequencing and annotation.</title>
        <authorList>
            <consortium name="The Broad Institute Genomics Platform"/>
            <consortium name="The Broad Institute Genome Sequencing Center for Infectious Disease"/>
            <person name="Wu L."/>
            <person name="Ma J."/>
        </authorList>
    </citation>
    <scope>NUCLEOTIDE SEQUENCE [LARGE SCALE GENOMIC DNA]</scope>
    <source>
        <strain evidence="2">CGMCC 1.15419</strain>
    </source>
</reference>
<accession>A0ABQ1VKC1</accession>
<sequence>MAPGATASISAAAAIAAGTTATVPTAVPTATGMAAACTGSLAATVSAFPGSTLVPPAGGVSGSRGIACRAVPGAGQIAAVRGPRPFIVSPAKKGPATAFRCLGCLSAIPVNVGSA</sequence>
<gene>
    <name evidence="1" type="ORF">GCM10011402_24850</name>
</gene>
<name>A0ABQ1VKC1_9RHOB</name>
<comment type="caution">
    <text evidence="1">The sequence shown here is derived from an EMBL/GenBank/DDBJ whole genome shotgun (WGS) entry which is preliminary data.</text>
</comment>
<evidence type="ECO:0000313" key="1">
    <source>
        <dbReference type="EMBL" id="GGF71309.1"/>
    </source>
</evidence>